<dbReference type="AlphaFoldDB" id="A0AAV2GLS5"/>
<accession>A0AAV2GLS5</accession>
<dbReference type="EMBL" id="OZ034822">
    <property type="protein sequence ID" value="CAL1411678.1"/>
    <property type="molecule type" value="Genomic_DNA"/>
</dbReference>
<dbReference type="Proteomes" id="UP001497516">
    <property type="component" value="Chromosome 9"/>
</dbReference>
<name>A0AAV2GLS5_9ROSI</name>
<evidence type="ECO:0000313" key="1">
    <source>
        <dbReference type="EMBL" id="CAL1411678.1"/>
    </source>
</evidence>
<gene>
    <name evidence="1" type="ORF">LTRI10_LOCUS51020</name>
</gene>
<keyword evidence="2" id="KW-1185">Reference proteome</keyword>
<reference evidence="1 2" key="1">
    <citation type="submission" date="2024-04" db="EMBL/GenBank/DDBJ databases">
        <authorList>
            <person name="Fracassetti M."/>
        </authorList>
    </citation>
    <scope>NUCLEOTIDE SEQUENCE [LARGE SCALE GENOMIC DNA]</scope>
</reference>
<protein>
    <submittedName>
        <fullName evidence="1">Uncharacterized protein</fullName>
    </submittedName>
</protein>
<sequence>MVVVEKQVWSSREEELDGGRYGCREKPQHDFIDEGFWSARGRTGGNRSVNNGEVDWFKSFEELGEERCGCRKKTLLETLNTNLRVTDLVES</sequence>
<evidence type="ECO:0000313" key="2">
    <source>
        <dbReference type="Proteomes" id="UP001497516"/>
    </source>
</evidence>
<proteinExistence type="predicted"/>
<organism evidence="1 2">
    <name type="scientific">Linum trigynum</name>
    <dbReference type="NCBI Taxonomy" id="586398"/>
    <lineage>
        <taxon>Eukaryota</taxon>
        <taxon>Viridiplantae</taxon>
        <taxon>Streptophyta</taxon>
        <taxon>Embryophyta</taxon>
        <taxon>Tracheophyta</taxon>
        <taxon>Spermatophyta</taxon>
        <taxon>Magnoliopsida</taxon>
        <taxon>eudicotyledons</taxon>
        <taxon>Gunneridae</taxon>
        <taxon>Pentapetalae</taxon>
        <taxon>rosids</taxon>
        <taxon>fabids</taxon>
        <taxon>Malpighiales</taxon>
        <taxon>Linaceae</taxon>
        <taxon>Linum</taxon>
    </lineage>
</organism>